<evidence type="ECO:0000256" key="6">
    <source>
        <dbReference type="ARBA" id="ARBA00022989"/>
    </source>
</evidence>
<evidence type="ECO:0000313" key="11">
    <source>
        <dbReference type="Proteomes" id="UP001304071"/>
    </source>
</evidence>
<dbReference type="InterPro" id="IPR017540">
    <property type="entry name" value="Exosortase-1"/>
</dbReference>
<dbReference type="EMBL" id="CP138203">
    <property type="protein sequence ID" value="WPC72869.1"/>
    <property type="molecule type" value="Genomic_DNA"/>
</dbReference>
<dbReference type="NCBIfam" id="TIGR02602">
    <property type="entry name" value="8TM_EpsH"/>
    <property type="match status" value="1"/>
</dbReference>
<keyword evidence="4 8" id="KW-0812">Transmembrane</keyword>
<sequence length="481" mass="54564">MGTKWALRLGLPLLAWVALFYSSLENMVSVWGQSKTYEHCYLIIPICLWLLWQKKEQLLSTQVAFARLPALLLVFPLTLWVIGRTANIAFFEHVAAITSLQLIIWSLIGTKAAKQNLFVIGYLWFLIPFGEELVPFLQQVTTDMALVLLRLFDVPVFREGLYLTVPNGQFEIAEACSGIRFLIASLALGTLFSHVFFQKQWKFWSFVIFSFIFPIIANGLRVFGIIMIGNFIDMKYASGVDHLVYGWLFFSLVTLCTFFIAYWLRDEPATEDSLPVADTDSTMIKTTSGVQTQAIIIVLALAAYGWASISAKPVAPSAKVIPMLLPNDYHPINTSGWEIQFPKADQSLLAVANNGSSEYFTAQYFSGKEEAEVISSRNKFYSEDNWTLSQKRTVSINQHEAQELSLVNTRGQYRTVIFWYRINQHYSANPLKIKLYELYYRLSRRPVMAELVAFSSTRLNGEGLNQAITTVSTLPSVELHP</sequence>
<proteinExistence type="predicted"/>
<accession>A0ABZ0Q8W5</accession>
<keyword evidence="11" id="KW-1185">Reference proteome</keyword>
<comment type="subcellular location">
    <subcellularLocation>
        <location evidence="1">Cell membrane</location>
        <topology evidence="1">Multi-pass membrane protein</topology>
    </subcellularLocation>
</comment>
<protein>
    <submittedName>
        <fullName evidence="10">Exosortase A</fullName>
        <ecNumber evidence="10">3.4.22.-</ecNumber>
    </submittedName>
</protein>
<dbReference type="InterPro" id="IPR026392">
    <property type="entry name" value="Exo/Archaeosortase_dom"/>
</dbReference>
<evidence type="ECO:0000259" key="9">
    <source>
        <dbReference type="Pfam" id="PF11984"/>
    </source>
</evidence>
<evidence type="ECO:0000256" key="7">
    <source>
        <dbReference type="ARBA" id="ARBA00023136"/>
    </source>
</evidence>
<feature type="transmembrane region" description="Helical" evidence="8">
    <location>
        <begin position="5"/>
        <end position="24"/>
    </location>
</feature>
<dbReference type="GO" id="GO:0016787">
    <property type="term" value="F:hydrolase activity"/>
    <property type="evidence" value="ECO:0007669"/>
    <property type="project" value="UniProtKB-KW"/>
</dbReference>
<dbReference type="Pfam" id="PF11984">
    <property type="entry name" value="DUF3485"/>
    <property type="match status" value="1"/>
</dbReference>
<evidence type="ECO:0000256" key="1">
    <source>
        <dbReference type="ARBA" id="ARBA00004651"/>
    </source>
</evidence>
<evidence type="ECO:0000256" key="8">
    <source>
        <dbReference type="SAM" id="Phobius"/>
    </source>
</evidence>
<feature type="transmembrane region" description="Helical" evidence="8">
    <location>
        <begin position="290"/>
        <end position="309"/>
    </location>
</feature>
<dbReference type="NCBIfam" id="TIGR04178">
    <property type="entry name" value="exo_archaeo"/>
    <property type="match status" value="1"/>
</dbReference>
<keyword evidence="6 8" id="KW-1133">Transmembrane helix</keyword>
<keyword evidence="7 8" id="KW-0472">Membrane</keyword>
<dbReference type="EC" id="3.4.22.-" evidence="10"/>
<evidence type="ECO:0000256" key="5">
    <source>
        <dbReference type="ARBA" id="ARBA00022801"/>
    </source>
</evidence>
<evidence type="ECO:0000256" key="4">
    <source>
        <dbReference type="ARBA" id="ARBA00022692"/>
    </source>
</evidence>
<feature type="domain" description="Methanolan biosynthesis EpsI" evidence="9">
    <location>
        <begin position="297"/>
        <end position="463"/>
    </location>
</feature>
<feature type="transmembrane region" description="Helical" evidence="8">
    <location>
        <begin position="88"/>
        <end position="108"/>
    </location>
</feature>
<reference evidence="10 11" key="1">
    <citation type="submission" date="2023-11" db="EMBL/GenBank/DDBJ databases">
        <title>Plant-associative lifestyle of Vibrio porteresiae and its evolutionary dynamics.</title>
        <authorList>
            <person name="Rameshkumar N."/>
            <person name="Kirti K."/>
        </authorList>
    </citation>
    <scope>NUCLEOTIDE SEQUENCE [LARGE SCALE GENOMIC DNA]</scope>
    <source>
        <strain evidence="10 11">MSSRF30</strain>
    </source>
</reference>
<dbReference type="InterPro" id="IPR014263">
    <property type="entry name" value="Methanolan_biosynth_EpsI"/>
</dbReference>
<dbReference type="InterPro" id="IPR019127">
    <property type="entry name" value="Exosortase"/>
</dbReference>
<feature type="transmembrane region" description="Helical" evidence="8">
    <location>
        <begin position="203"/>
        <end position="232"/>
    </location>
</feature>
<name>A0ABZ0Q8W5_9VIBR</name>
<dbReference type="InterPro" id="IPR013426">
    <property type="entry name" value="EpsH-like"/>
</dbReference>
<feature type="transmembrane region" description="Helical" evidence="8">
    <location>
        <begin position="64"/>
        <end position="82"/>
    </location>
</feature>
<keyword evidence="2" id="KW-1003">Cell membrane</keyword>
<gene>
    <name evidence="10" type="primary">xrtA</name>
    <name evidence="10" type="ORF">R8Z52_12115</name>
</gene>
<evidence type="ECO:0000256" key="3">
    <source>
        <dbReference type="ARBA" id="ARBA00022670"/>
    </source>
</evidence>
<dbReference type="Pfam" id="PF09721">
    <property type="entry name" value="Exosortase_EpsH"/>
    <property type="match status" value="1"/>
</dbReference>
<organism evidence="10 11">
    <name type="scientific">Vibrio porteresiae DSM 19223</name>
    <dbReference type="NCBI Taxonomy" id="1123496"/>
    <lineage>
        <taxon>Bacteria</taxon>
        <taxon>Pseudomonadati</taxon>
        <taxon>Pseudomonadota</taxon>
        <taxon>Gammaproteobacteria</taxon>
        <taxon>Vibrionales</taxon>
        <taxon>Vibrionaceae</taxon>
        <taxon>Vibrio</taxon>
    </lineage>
</organism>
<feature type="transmembrane region" description="Helical" evidence="8">
    <location>
        <begin position="179"/>
        <end position="197"/>
    </location>
</feature>
<dbReference type="RefSeq" id="WP_261892679.1">
    <property type="nucleotide sequence ID" value="NZ_AP024895.1"/>
</dbReference>
<feature type="transmembrane region" description="Helical" evidence="8">
    <location>
        <begin position="36"/>
        <end position="52"/>
    </location>
</feature>
<keyword evidence="3" id="KW-0645">Protease</keyword>
<dbReference type="NCBIfam" id="TIGR03109">
    <property type="entry name" value="exosort_XrtA"/>
    <property type="match status" value="1"/>
</dbReference>
<dbReference type="Proteomes" id="UP001304071">
    <property type="component" value="Chromosome 1"/>
</dbReference>
<keyword evidence="5 10" id="KW-0378">Hydrolase</keyword>
<evidence type="ECO:0000256" key="2">
    <source>
        <dbReference type="ARBA" id="ARBA00022475"/>
    </source>
</evidence>
<feature type="transmembrane region" description="Helical" evidence="8">
    <location>
        <begin position="244"/>
        <end position="264"/>
    </location>
</feature>
<evidence type="ECO:0000313" key="10">
    <source>
        <dbReference type="EMBL" id="WPC72869.1"/>
    </source>
</evidence>